<comment type="similarity">
    <text evidence="1">Belongs to the UDP-glycosyltransferase family.</text>
</comment>
<dbReference type="FunFam" id="3.40.50.2000:FF:000056">
    <property type="entry name" value="Glycosyltransferase"/>
    <property type="match status" value="1"/>
</dbReference>
<dbReference type="PANTHER" id="PTHR48047:SF242">
    <property type="entry name" value="UDP-GLYCOSYLTRANSFERASE 89B2-LIKE"/>
    <property type="match status" value="1"/>
</dbReference>
<dbReference type="Gene3D" id="3.40.50.2000">
    <property type="entry name" value="Glycogen Phosphorylase B"/>
    <property type="match status" value="2"/>
</dbReference>
<dbReference type="SUPFAM" id="SSF53756">
    <property type="entry name" value="UDP-Glycosyltransferase/glycogen phosphorylase"/>
    <property type="match status" value="1"/>
</dbReference>
<sequence>MEFSGENNGAGAHVFLFPYPSSGHIIPLLDLANHLINHGLKLTILVTPLNLPLIEPIQAIHPSNSIQTLILSVPETPPGSNFAKKVRATSKLHDPIIDWFRTHPSPPVAIISDFFLGWTFQLARQLGVRRIAFWPSGAFTCLVMSYTWSNVEEIFSKTDENALVTFRNIPNTPEYPRQQVCTLSSQYKEGDSDWEFFRDGLLDNGKSWGALFNTSREIEGLYIDQVKNEMGHDRVWAVGPLLNVVGPGYSRRGGLSTMPHGKVMTWLDDKVDDSVVYVCFGSRSTLTRQQTDALATALECSGVNFVWCLRGGHVKDGNEEDAITKEYENRVSNRGLIIKGWAPQVAILKHQAVSVFLTHCGWNSVLEGISSNVLMLTWPMDADQFTSAEFLVNELKVGIKACEGGSQIVPDSIKLTQILCDSINRAHPQKEQMRKLHDGVLKAVQDGGSSSRDFHAFVEQLSQLQSVVF</sequence>
<evidence type="ECO:0000313" key="4">
    <source>
        <dbReference type="Proteomes" id="UP000824120"/>
    </source>
</evidence>
<reference evidence="3 4" key="1">
    <citation type="submission" date="2020-09" db="EMBL/GenBank/DDBJ databases">
        <title>De no assembly of potato wild relative species, Solanum commersonii.</title>
        <authorList>
            <person name="Cho K."/>
        </authorList>
    </citation>
    <scope>NUCLEOTIDE SEQUENCE [LARGE SCALE GENOMIC DNA]</scope>
    <source>
        <strain evidence="3">LZ3.2</strain>
        <tissue evidence="3">Leaf</tissue>
    </source>
</reference>
<dbReference type="OrthoDB" id="5835829at2759"/>
<dbReference type="GO" id="GO:0035251">
    <property type="term" value="F:UDP-glucosyltransferase activity"/>
    <property type="evidence" value="ECO:0007669"/>
    <property type="project" value="TreeGrafter"/>
</dbReference>
<dbReference type="EMBL" id="JACXVP010000012">
    <property type="protein sequence ID" value="KAG5570219.1"/>
    <property type="molecule type" value="Genomic_DNA"/>
</dbReference>
<proteinExistence type="inferred from homology"/>
<organism evidence="3 4">
    <name type="scientific">Solanum commersonii</name>
    <name type="common">Commerson's wild potato</name>
    <name type="synonym">Commerson's nightshade</name>
    <dbReference type="NCBI Taxonomy" id="4109"/>
    <lineage>
        <taxon>Eukaryota</taxon>
        <taxon>Viridiplantae</taxon>
        <taxon>Streptophyta</taxon>
        <taxon>Embryophyta</taxon>
        <taxon>Tracheophyta</taxon>
        <taxon>Spermatophyta</taxon>
        <taxon>Magnoliopsida</taxon>
        <taxon>eudicotyledons</taxon>
        <taxon>Gunneridae</taxon>
        <taxon>Pentapetalae</taxon>
        <taxon>asterids</taxon>
        <taxon>lamiids</taxon>
        <taxon>Solanales</taxon>
        <taxon>Solanaceae</taxon>
        <taxon>Solanoideae</taxon>
        <taxon>Solaneae</taxon>
        <taxon>Solanum</taxon>
    </lineage>
</organism>
<dbReference type="CDD" id="cd03784">
    <property type="entry name" value="GT1_Gtf-like"/>
    <property type="match status" value="1"/>
</dbReference>
<keyword evidence="4" id="KW-1185">Reference proteome</keyword>
<dbReference type="Pfam" id="PF00201">
    <property type="entry name" value="UDPGT"/>
    <property type="match status" value="1"/>
</dbReference>
<evidence type="ECO:0000256" key="1">
    <source>
        <dbReference type="ARBA" id="ARBA00009995"/>
    </source>
</evidence>
<name>A0A9J5W3V3_SOLCO</name>
<dbReference type="Proteomes" id="UP000824120">
    <property type="component" value="Chromosome 12"/>
</dbReference>
<dbReference type="PANTHER" id="PTHR48047">
    <property type="entry name" value="GLYCOSYLTRANSFERASE"/>
    <property type="match status" value="1"/>
</dbReference>
<dbReference type="AlphaFoldDB" id="A0A9J5W3V3"/>
<dbReference type="InterPro" id="IPR002213">
    <property type="entry name" value="UDP_glucos_trans"/>
</dbReference>
<evidence type="ECO:0000313" key="3">
    <source>
        <dbReference type="EMBL" id="KAG5570219.1"/>
    </source>
</evidence>
<comment type="caution">
    <text evidence="3">The sequence shown here is derived from an EMBL/GenBank/DDBJ whole genome shotgun (WGS) entry which is preliminary data.</text>
</comment>
<evidence type="ECO:0000256" key="2">
    <source>
        <dbReference type="ARBA" id="ARBA00022679"/>
    </source>
</evidence>
<accession>A0A9J5W3V3</accession>
<gene>
    <name evidence="3" type="ORF">H5410_059985</name>
</gene>
<protein>
    <submittedName>
        <fullName evidence="3">Uncharacterized protein</fullName>
    </submittedName>
</protein>
<keyword evidence="2" id="KW-0808">Transferase</keyword>